<dbReference type="EMBL" id="CP011025">
    <property type="protein sequence ID" value="ATC85859.1"/>
    <property type="molecule type" value="Genomic_DNA"/>
</dbReference>
<evidence type="ECO:0000313" key="3">
    <source>
        <dbReference type="EMBL" id="ATC85859.1"/>
    </source>
</evidence>
<reference evidence="3 4" key="1">
    <citation type="journal article" date="2012" name="J. Bacteriol.">
        <title>Genome sequences of type strains of seven species of the marine bacterium Pseudoalteromonas.</title>
        <authorList>
            <person name="Xie B.B."/>
            <person name="Shu Y.L."/>
            <person name="Qin Q.L."/>
            <person name="Rong J.C."/>
            <person name="Zhang X.Y."/>
            <person name="Chen X.L."/>
            <person name="Shi M."/>
            <person name="He H.L."/>
            <person name="Zhou B.C."/>
            <person name="Zhang Y.Z."/>
        </authorList>
    </citation>
    <scope>NUCLEOTIDE SEQUENCE [LARGE SCALE GENOMIC DNA]</scope>
    <source>
        <strain evidence="3 4">A 37-1-2</strain>
    </source>
</reference>
<evidence type="ECO:0000259" key="2">
    <source>
        <dbReference type="PROSITE" id="PS51819"/>
    </source>
</evidence>
<dbReference type="KEGG" id="part:PARC_a1220"/>
<dbReference type="PROSITE" id="PS51819">
    <property type="entry name" value="VOC"/>
    <property type="match status" value="1"/>
</dbReference>
<evidence type="ECO:0000256" key="1">
    <source>
        <dbReference type="SAM" id="SignalP"/>
    </source>
</evidence>
<dbReference type="CDD" id="cd06587">
    <property type="entry name" value="VOC"/>
    <property type="match status" value="1"/>
</dbReference>
<feature type="domain" description="VOC" evidence="2">
    <location>
        <begin position="36"/>
        <end position="161"/>
    </location>
</feature>
<dbReference type="AlphaFoldDB" id="A0A290S1S7"/>
<name>A0A290S1S7_9GAMM</name>
<feature type="signal peptide" evidence="1">
    <location>
        <begin position="1"/>
        <end position="24"/>
    </location>
</feature>
<dbReference type="GO" id="GO:0016829">
    <property type="term" value="F:lyase activity"/>
    <property type="evidence" value="ECO:0007669"/>
    <property type="project" value="UniProtKB-KW"/>
</dbReference>
<dbReference type="InterPro" id="IPR037523">
    <property type="entry name" value="VOC_core"/>
</dbReference>
<dbReference type="RefSeq" id="WP_007580948.1">
    <property type="nucleotide sequence ID" value="NZ_CP011025.1"/>
</dbReference>
<protein>
    <submittedName>
        <fullName evidence="3">Lactoylglutathione lyase</fullName>
    </submittedName>
</protein>
<accession>A0A290S1S7</accession>
<sequence>MLKKTLLTGISSLALLLLSTTSIADENSTSKSWVGGVDHLGLTVSNLNASKAFFTDVLGFKTLGSDPTYPAYFLSNNKITITLWRVKNDEKRVEFNRAENVGLHHLALSVESIKKLSELHTHLEMQNNITIEFAPENLGKGPTQHMMIREPSGNRIEFIARGN</sequence>
<dbReference type="SUPFAM" id="SSF54593">
    <property type="entry name" value="Glyoxalase/Bleomycin resistance protein/Dihydroxybiphenyl dioxygenase"/>
    <property type="match status" value="1"/>
</dbReference>
<keyword evidence="3" id="KW-0456">Lyase</keyword>
<feature type="chain" id="PRO_5012267890" evidence="1">
    <location>
        <begin position="25"/>
        <end position="163"/>
    </location>
</feature>
<dbReference type="Pfam" id="PF00903">
    <property type="entry name" value="Glyoxalase"/>
    <property type="match status" value="1"/>
</dbReference>
<dbReference type="InterPro" id="IPR029068">
    <property type="entry name" value="Glyas_Bleomycin-R_OHBP_Dase"/>
</dbReference>
<dbReference type="InterPro" id="IPR004360">
    <property type="entry name" value="Glyas_Fos-R_dOase_dom"/>
</dbReference>
<organism evidence="3 4">
    <name type="scientific">Pseudoalteromonas arctica A 37-1-2</name>
    <dbReference type="NCBI Taxonomy" id="1117313"/>
    <lineage>
        <taxon>Bacteria</taxon>
        <taxon>Pseudomonadati</taxon>
        <taxon>Pseudomonadota</taxon>
        <taxon>Gammaproteobacteria</taxon>
        <taxon>Alteromonadales</taxon>
        <taxon>Pseudoalteromonadaceae</taxon>
        <taxon>Pseudoalteromonas</taxon>
    </lineage>
</organism>
<dbReference type="OrthoDB" id="2613830at2"/>
<evidence type="ECO:0000313" key="4">
    <source>
        <dbReference type="Proteomes" id="UP000016505"/>
    </source>
</evidence>
<proteinExistence type="predicted"/>
<dbReference type="Proteomes" id="UP000016505">
    <property type="component" value="Chromosome I"/>
</dbReference>
<gene>
    <name evidence="3" type="primary">gloA</name>
    <name evidence="3" type="ORF">PARC_a1220</name>
</gene>
<keyword evidence="1" id="KW-0732">Signal</keyword>
<dbReference type="Gene3D" id="3.10.180.10">
    <property type="entry name" value="2,3-Dihydroxybiphenyl 1,2-Dioxygenase, domain 1"/>
    <property type="match status" value="1"/>
</dbReference>